<dbReference type="GO" id="GO:0019843">
    <property type="term" value="F:rRNA binding"/>
    <property type="evidence" value="ECO:0007669"/>
    <property type="project" value="UniProtKB-KW"/>
</dbReference>
<organism evidence="8 9">
    <name type="scientific">Candidatus Woesebacteria bacterium GW2011_GWA1_45_8</name>
    <dbReference type="NCBI Taxonomy" id="1618559"/>
    <lineage>
        <taxon>Bacteria</taxon>
        <taxon>Candidatus Woeseibacteriota</taxon>
    </lineage>
</organism>
<sequence>MPVTKTAKRALRGSARKSDINKLIVTRLEIAVRKAKKSKSADKILAAISLADITAKKRAVHKNKAARIKSALSKLLPKAAVGAKASKATKQNKKSGKSPRKVKS</sequence>
<dbReference type="Pfam" id="PF01649">
    <property type="entry name" value="Ribosomal_S20p"/>
    <property type="match status" value="1"/>
</dbReference>
<keyword evidence="1" id="KW-0699">rRNA-binding</keyword>
<accession>A0A0G1MVJ6</accession>
<dbReference type="InterPro" id="IPR002583">
    <property type="entry name" value="Ribosomal_bS20"/>
</dbReference>
<feature type="compositionally biased region" description="Basic residues" evidence="7">
    <location>
        <begin position="90"/>
        <end position="104"/>
    </location>
</feature>
<dbReference type="Gene3D" id="1.20.58.110">
    <property type="entry name" value="Ribosomal protein S20"/>
    <property type="match status" value="1"/>
</dbReference>
<keyword evidence="3 8" id="KW-0689">Ribosomal protein</keyword>
<dbReference type="EMBL" id="LCLG01000003">
    <property type="protein sequence ID" value="KKU12259.1"/>
    <property type="molecule type" value="Genomic_DNA"/>
</dbReference>
<dbReference type="GO" id="GO:0006412">
    <property type="term" value="P:translation"/>
    <property type="evidence" value="ECO:0007669"/>
    <property type="project" value="InterPro"/>
</dbReference>
<dbReference type="Proteomes" id="UP000034653">
    <property type="component" value="Unassembled WGS sequence"/>
</dbReference>
<dbReference type="InterPro" id="IPR036510">
    <property type="entry name" value="Ribosomal_bS20_sf"/>
</dbReference>
<evidence type="ECO:0000256" key="5">
    <source>
        <dbReference type="ARBA" id="ARBA00035136"/>
    </source>
</evidence>
<proteinExistence type="predicted"/>
<evidence type="ECO:0000256" key="3">
    <source>
        <dbReference type="ARBA" id="ARBA00022980"/>
    </source>
</evidence>
<dbReference type="GO" id="GO:0003735">
    <property type="term" value="F:structural constituent of ribosome"/>
    <property type="evidence" value="ECO:0007669"/>
    <property type="project" value="InterPro"/>
</dbReference>
<dbReference type="SUPFAM" id="SSF46992">
    <property type="entry name" value="Ribosomal protein S20"/>
    <property type="match status" value="1"/>
</dbReference>
<protein>
    <recommendedName>
        <fullName evidence="5">Small ribosomal subunit protein bS20</fullName>
    </recommendedName>
    <alternativeName>
        <fullName evidence="6">30S ribosomal protein S20</fullName>
    </alternativeName>
</protein>
<evidence type="ECO:0000313" key="8">
    <source>
        <dbReference type="EMBL" id="KKU12259.1"/>
    </source>
</evidence>
<evidence type="ECO:0000256" key="4">
    <source>
        <dbReference type="ARBA" id="ARBA00023274"/>
    </source>
</evidence>
<comment type="caution">
    <text evidence="8">The sequence shown here is derived from an EMBL/GenBank/DDBJ whole genome shotgun (WGS) entry which is preliminary data.</text>
</comment>
<reference evidence="8 9" key="1">
    <citation type="journal article" date="2015" name="Nature">
        <title>rRNA introns, odd ribosomes, and small enigmatic genomes across a large radiation of phyla.</title>
        <authorList>
            <person name="Brown C.T."/>
            <person name="Hug L.A."/>
            <person name="Thomas B.C."/>
            <person name="Sharon I."/>
            <person name="Castelle C.J."/>
            <person name="Singh A."/>
            <person name="Wilkins M.J."/>
            <person name="Williams K.H."/>
            <person name="Banfield J.F."/>
        </authorList>
    </citation>
    <scope>NUCLEOTIDE SEQUENCE [LARGE SCALE GENOMIC DNA]</scope>
</reference>
<evidence type="ECO:0000256" key="7">
    <source>
        <dbReference type="SAM" id="MobiDB-lite"/>
    </source>
</evidence>
<dbReference type="GO" id="GO:0005840">
    <property type="term" value="C:ribosome"/>
    <property type="evidence" value="ECO:0007669"/>
    <property type="project" value="UniProtKB-KW"/>
</dbReference>
<evidence type="ECO:0000256" key="6">
    <source>
        <dbReference type="ARBA" id="ARBA00035343"/>
    </source>
</evidence>
<gene>
    <name evidence="8" type="ORF">UX19_C0003G0014</name>
</gene>
<evidence type="ECO:0000256" key="2">
    <source>
        <dbReference type="ARBA" id="ARBA00022884"/>
    </source>
</evidence>
<keyword evidence="4" id="KW-0687">Ribonucleoprotein</keyword>
<dbReference type="AlphaFoldDB" id="A0A0G1MVJ6"/>
<feature type="region of interest" description="Disordered" evidence="7">
    <location>
        <begin position="79"/>
        <end position="104"/>
    </location>
</feature>
<keyword evidence="2" id="KW-0694">RNA-binding</keyword>
<evidence type="ECO:0000256" key="1">
    <source>
        <dbReference type="ARBA" id="ARBA00022730"/>
    </source>
</evidence>
<dbReference type="GO" id="GO:1990904">
    <property type="term" value="C:ribonucleoprotein complex"/>
    <property type="evidence" value="ECO:0007669"/>
    <property type="project" value="UniProtKB-KW"/>
</dbReference>
<evidence type="ECO:0000313" key="9">
    <source>
        <dbReference type="Proteomes" id="UP000034653"/>
    </source>
</evidence>
<name>A0A0G1MVJ6_9BACT</name>